<reference evidence="2 3" key="1">
    <citation type="submission" date="2018-03" db="EMBL/GenBank/DDBJ databases">
        <title>Genomic Encyclopedia of Archaeal and Bacterial Type Strains, Phase II (KMG-II): from individual species to whole genera.</title>
        <authorList>
            <person name="Goeker M."/>
        </authorList>
    </citation>
    <scope>NUCLEOTIDE SEQUENCE [LARGE SCALE GENOMIC DNA]</scope>
    <source>
        <strain evidence="2 3">DSM 29057</strain>
    </source>
</reference>
<dbReference type="InterPro" id="IPR025272">
    <property type="entry name" value="SocA_Panacea"/>
</dbReference>
<keyword evidence="3" id="KW-1185">Reference proteome</keyword>
<gene>
    <name evidence="2" type="ORF">CLV60_12424</name>
</gene>
<name>A0A2P8FF04_9BACT</name>
<dbReference type="Pfam" id="PF13274">
    <property type="entry name" value="SocA_Panacea"/>
    <property type="match status" value="1"/>
</dbReference>
<dbReference type="OrthoDB" id="9799173at2"/>
<dbReference type="Proteomes" id="UP000241964">
    <property type="component" value="Unassembled WGS sequence"/>
</dbReference>
<feature type="domain" description="Antitoxin SocA-like Panacea" evidence="1">
    <location>
        <begin position="35"/>
        <end position="143"/>
    </location>
</feature>
<evidence type="ECO:0000259" key="1">
    <source>
        <dbReference type="Pfam" id="PF13274"/>
    </source>
</evidence>
<accession>A0A2P8FF04</accession>
<protein>
    <submittedName>
        <fullName evidence="2">Putative phage-associated protein</fullName>
    </submittedName>
</protein>
<sequence>MNYMLHPFSNSEIDKLGNAVVYLAERIRPLSKTKLLKLIYLIEEYAVRTYGLPFFNLDFSVWKLGPVSRDVFVDLSSDEPILLADYITRITADGSVFIAPKKEFSDDEFSDNEMKLLEHIVETFQASSAADLIQLTHRKHSLWYITAQENGVLEHLETGHLNSTEIPIDFSRLLESMPLKKEIYQDQLSYLRNTKSLKI</sequence>
<organism evidence="2 3">
    <name type="scientific">Dyadobacter jiangsuensis</name>
    <dbReference type="NCBI Taxonomy" id="1591085"/>
    <lineage>
        <taxon>Bacteria</taxon>
        <taxon>Pseudomonadati</taxon>
        <taxon>Bacteroidota</taxon>
        <taxon>Cytophagia</taxon>
        <taxon>Cytophagales</taxon>
        <taxon>Spirosomataceae</taxon>
        <taxon>Dyadobacter</taxon>
    </lineage>
</organism>
<evidence type="ECO:0000313" key="2">
    <source>
        <dbReference type="EMBL" id="PSL20258.1"/>
    </source>
</evidence>
<comment type="caution">
    <text evidence="2">The sequence shown here is derived from an EMBL/GenBank/DDBJ whole genome shotgun (WGS) entry which is preliminary data.</text>
</comment>
<dbReference type="AlphaFoldDB" id="A0A2P8FF04"/>
<proteinExistence type="predicted"/>
<dbReference type="EMBL" id="PYAS01000024">
    <property type="protein sequence ID" value="PSL20258.1"/>
    <property type="molecule type" value="Genomic_DNA"/>
</dbReference>
<evidence type="ECO:0000313" key="3">
    <source>
        <dbReference type="Proteomes" id="UP000241964"/>
    </source>
</evidence>